<evidence type="ECO:0000256" key="3">
    <source>
        <dbReference type="ARBA" id="ARBA00022643"/>
    </source>
</evidence>
<dbReference type="SUPFAM" id="SSF51395">
    <property type="entry name" value="FMN-linked oxidoreductases"/>
    <property type="match status" value="1"/>
</dbReference>
<dbReference type="InterPro" id="IPR001155">
    <property type="entry name" value="OxRdtase_FMN_N"/>
</dbReference>
<evidence type="ECO:0000256" key="5">
    <source>
        <dbReference type="ARBA" id="ARBA00023002"/>
    </source>
</evidence>
<evidence type="ECO:0000259" key="7">
    <source>
        <dbReference type="Pfam" id="PF00724"/>
    </source>
</evidence>
<comment type="caution">
    <text evidence="8">The sequence shown here is derived from an EMBL/GenBank/DDBJ whole genome shotgun (WGS) entry which is preliminary data.</text>
</comment>
<dbReference type="PANTHER" id="PTHR43303:SF4">
    <property type="entry name" value="NADPH DEHYDROGENASE C23G7.10C-RELATED"/>
    <property type="match status" value="1"/>
</dbReference>
<evidence type="ECO:0000256" key="4">
    <source>
        <dbReference type="ARBA" id="ARBA00022857"/>
    </source>
</evidence>
<evidence type="ECO:0000256" key="1">
    <source>
        <dbReference type="ARBA" id="ARBA00001917"/>
    </source>
</evidence>
<keyword evidence="5" id="KW-0560">Oxidoreductase</keyword>
<keyword evidence="4" id="KW-0521">NADP</keyword>
<organism evidence="8 9">
    <name type="scientific">Diaporthe eres</name>
    <name type="common">Phomopsis oblonga</name>
    <dbReference type="NCBI Taxonomy" id="83184"/>
    <lineage>
        <taxon>Eukaryota</taxon>
        <taxon>Fungi</taxon>
        <taxon>Dikarya</taxon>
        <taxon>Ascomycota</taxon>
        <taxon>Pezizomycotina</taxon>
        <taxon>Sordariomycetes</taxon>
        <taxon>Sordariomycetidae</taxon>
        <taxon>Diaporthales</taxon>
        <taxon>Diaporthaceae</taxon>
        <taxon>Diaporthe</taxon>
        <taxon>Diaporthe eres species complex</taxon>
    </lineage>
</organism>
<keyword evidence="9" id="KW-1185">Reference proteome</keyword>
<feature type="region of interest" description="Disordered" evidence="6">
    <location>
        <begin position="1"/>
        <end position="24"/>
    </location>
</feature>
<evidence type="ECO:0000256" key="2">
    <source>
        <dbReference type="ARBA" id="ARBA00022630"/>
    </source>
</evidence>
<dbReference type="Proteomes" id="UP001430848">
    <property type="component" value="Unassembled WGS sequence"/>
</dbReference>
<keyword evidence="2" id="KW-0285">Flavoprotein</keyword>
<dbReference type="Pfam" id="PF00724">
    <property type="entry name" value="Oxidored_FMN"/>
    <property type="match status" value="1"/>
</dbReference>
<name>A0ABR1P4Q5_DIAER</name>
<dbReference type="Gene3D" id="3.20.20.70">
    <property type="entry name" value="Aldolase class I"/>
    <property type="match status" value="1"/>
</dbReference>
<keyword evidence="3" id="KW-0288">FMN</keyword>
<protein>
    <submittedName>
        <fullName evidence="8">NADH-dependent flavin oxidoreductase</fullName>
    </submittedName>
</protein>
<comment type="cofactor">
    <cofactor evidence="1">
        <name>FMN</name>
        <dbReference type="ChEBI" id="CHEBI:58210"/>
    </cofactor>
</comment>
<reference evidence="8 9" key="1">
    <citation type="submission" date="2024-02" db="EMBL/GenBank/DDBJ databases">
        <title>De novo assembly and annotation of 12 fungi associated with fruit tree decline syndrome in Ontario, Canada.</title>
        <authorList>
            <person name="Sulman M."/>
            <person name="Ellouze W."/>
            <person name="Ilyukhin E."/>
        </authorList>
    </citation>
    <scope>NUCLEOTIDE SEQUENCE [LARGE SCALE GENOMIC DNA]</scope>
    <source>
        <strain evidence="8 9">M169</strain>
    </source>
</reference>
<dbReference type="InterPro" id="IPR013785">
    <property type="entry name" value="Aldolase_TIM"/>
</dbReference>
<evidence type="ECO:0000256" key="6">
    <source>
        <dbReference type="SAM" id="MobiDB-lite"/>
    </source>
</evidence>
<evidence type="ECO:0000313" key="9">
    <source>
        <dbReference type="Proteomes" id="UP001430848"/>
    </source>
</evidence>
<dbReference type="InterPro" id="IPR044152">
    <property type="entry name" value="YqjM-like"/>
</dbReference>
<dbReference type="PANTHER" id="PTHR43303">
    <property type="entry name" value="NADPH DEHYDROGENASE C23G7.10C-RELATED"/>
    <property type="match status" value="1"/>
</dbReference>
<proteinExistence type="predicted"/>
<accession>A0ABR1P4Q5</accession>
<evidence type="ECO:0000313" key="8">
    <source>
        <dbReference type="EMBL" id="KAK7726453.1"/>
    </source>
</evidence>
<gene>
    <name evidence="8" type="primary">OYE32_2</name>
    <name evidence="8" type="ORF">SLS63_007613</name>
</gene>
<feature type="domain" description="NADH:flavin oxidoreductase/NADH oxidase N-terminal" evidence="7">
    <location>
        <begin position="57"/>
        <end position="401"/>
    </location>
</feature>
<dbReference type="CDD" id="cd02932">
    <property type="entry name" value="OYE_YqiM_FMN"/>
    <property type="match status" value="1"/>
</dbReference>
<sequence length="434" mass="46912">MSGYYPITKPVVPPSQAPSKPSLYNKPAEGVPFFTPEQSPISGTALDPQPNGKAIPKVFTPIKIRGVTFQNRIFLSPLCQYSALDGFQQPWHTAHLGGIISRGPGLSIVEASGVQARGRITPDDLGIWSDAHIPGLAQIVQFAHSQGQKVGIQLAHAGRKASTVPPWLSFGAVADKDVNGWPDDTVAPSALAYNDDHCQPREMSLKEIEELKADFVRAAVRAVAAGFDVVELHNAHGYLLHQFLSPVSNKRTDKYGGSFENRVRLTLEIVEGIRAVIPKDMPLFVRISATDWLEEVPEFPESWTVKDSAKLAALLAERGVDLLDVSSGGLHPAAKVKGGPGYQVPFSKEIKEAVGDKLLVSAVGSIREGKQAEQILTADTPLDVIFVGRMFQKDPGLVWTWADELDISISVANQIAWGFGGRASRPSRTLGNLP</sequence>
<dbReference type="EMBL" id="JAKNSF020000043">
    <property type="protein sequence ID" value="KAK7726453.1"/>
    <property type="molecule type" value="Genomic_DNA"/>
</dbReference>